<reference evidence="14 15" key="1">
    <citation type="submission" date="2018-11" db="EMBL/GenBank/DDBJ databases">
        <title>Genome sequencing of Lautropia sp. KCOM 2505 (= ChDC F240).</title>
        <authorList>
            <person name="Kook J.-K."/>
            <person name="Park S.-N."/>
            <person name="Lim Y.K."/>
        </authorList>
    </citation>
    <scope>NUCLEOTIDE SEQUENCE [LARGE SCALE GENOMIC DNA]</scope>
    <source>
        <strain evidence="14 15">KCOM 2505</strain>
    </source>
</reference>
<feature type="region of interest" description="Disordered" evidence="9">
    <location>
        <begin position="970"/>
        <end position="990"/>
    </location>
</feature>
<evidence type="ECO:0000259" key="13">
    <source>
        <dbReference type="PROSITE" id="PS50113"/>
    </source>
</evidence>
<keyword evidence="10" id="KW-1133">Transmembrane helix</keyword>
<feature type="transmembrane region" description="Helical" evidence="10">
    <location>
        <begin position="49"/>
        <end position="72"/>
    </location>
</feature>
<dbReference type="Gene3D" id="1.10.287.130">
    <property type="match status" value="1"/>
</dbReference>
<dbReference type="CDD" id="cd00082">
    <property type="entry name" value="HisKA"/>
    <property type="match status" value="1"/>
</dbReference>
<dbReference type="SUPFAM" id="SSF47384">
    <property type="entry name" value="Homodimeric domain of signal transducing histidine kinase"/>
    <property type="match status" value="1"/>
</dbReference>
<sequence length="990" mass="109336">MPDGTIRPDMTPADTPAPGTPEPGPPAIRPPRTQPREAGISAGWQAWRFLGIAHAGGLVIFIVMMAGFLWYVSHIEKQEQRAALLRDTDWAQQSLKLSLRELQEHLARVAPLWLGDGPPAPQQAATRGMPRVPRPAGSDHPSGSSPSQTPAGFLAIDDQTRYLALISTSGQVRTVITAPGVLVGQRLEAGEPRQDGAVEVLPGFESTPDDAPRRLAWRASIHTWKPHYSPPLMVPGGEVMTELYLPVIQERHLVGVAVVGIGLEALLQAVLPENLRQRYRFALVDGNGRLLASTSSVHRIDASTAHMLPLDPPGNGLMLRAIPYAGDTPGLAERLTQLGLFTLATISVLSLILLWRSAHDRLRVESERDRLFELSQDVFCTIRPDGTLVRGNPAFVEYFGKDLANTRFWDHVYPEDRLDVIEAFTTPQERIGPLECRVRFRNAWRWLSWSISVDTRSPESLYYAVAHDITGRKLVEQALTTEATFRRAIEDSISTGLRVIDNDGRITYVNRALCQILGYPAEELVGQLPPYPYWIPEEYDLNMAHLNMTIAGGAPPSGIQTRARRKDGRIIDVRLYLSPLIDDQGQQAGWMASATDITEPNRIRAELEAAHERFNTVLNQLDAAVSVVSPPPPAVPLAGAAQAPSTGPEPTLMFCNYHYHRLFGDDINGHLALLRGWPVADSWVGEEVYIADVDRWFEVRTQQIRWVDGQVAQLLVATDITALRPIRERQRQQEEQLQQTSRLVTMGEMASSIAHELNQPLAAISNYATGLIRRMQPGSPAPVDNARIAETLDKIARQAQRAASVIQRVRDFVRRQTAEQRDISVDEILTEALALAEIAAKRYGVAITIDVAPDLPRLSADRILIEQVLLNLLKNAIDAMRGQNHAALTLRVNTTGESVVFSVADQGPGIADEMKHRVFEPFFTTKNEGMGMGLNICRTIIESHAGRLWVEDNKPRGTVFRFTLPVNREGAADAEGTKEAENAGDTGRAG</sequence>
<evidence type="ECO:0000256" key="3">
    <source>
        <dbReference type="ARBA" id="ARBA00022553"/>
    </source>
</evidence>
<dbReference type="InterPro" id="IPR003594">
    <property type="entry name" value="HATPase_dom"/>
</dbReference>
<evidence type="ECO:0000259" key="11">
    <source>
        <dbReference type="PROSITE" id="PS50109"/>
    </source>
</evidence>
<keyword evidence="5" id="KW-0547">Nucleotide-binding</keyword>
<dbReference type="PROSITE" id="PS50109">
    <property type="entry name" value="HIS_KIN"/>
    <property type="match status" value="1"/>
</dbReference>
<dbReference type="Gene3D" id="3.30.565.10">
    <property type="entry name" value="Histidine kinase-like ATPase, C-terminal domain"/>
    <property type="match status" value="1"/>
</dbReference>
<dbReference type="NCBIfam" id="TIGR00229">
    <property type="entry name" value="sensory_box"/>
    <property type="match status" value="2"/>
</dbReference>
<dbReference type="InterPro" id="IPR001610">
    <property type="entry name" value="PAC"/>
</dbReference>
<protein>
    <recommendedName>
        <fullName evidence="2">histidine kinase</fullName>
        <ecNumber evidence="2">2.7.13.3</ecNumber>
    </recommendedName>
</protein>
<dbReference type="SMART" id="SM00388">
    <property type="entry name" value="HisKA"/>
    <property type="match status" value="1"/>
</dbReference>
<dbReference type="Pfam" id="PF00512">
    <property type="entry name" value="HisKA"/>
    <property type="match status" value="1"/>
</dbReference>
<organism evidence="14 15">
    <name type="scientific">Lautropia dentalis</name>
    <dbReference type="NCBI Taxonomy" id="2490857"/>
    <lineage>
        <taxon>Bacteria</taxon>
        <taxon>Pseudomonadati</taxon>
        <taxon>Pseudomonadota</taxon>
        <taxon>Betaproteobacteria</taxon>
        <taxon>Burkholderiales</taxon>
        <taxon>Burkholderiaceae</taxon>
        <taxon>Lautropia</taxon>
    </lineage>
</organism>
<dbReference type="PROSITE" id="PS50113">
    <property type="entry name" value="PAC"/>
    <property type="match status" value="1"/>
</dbReference>
<dbReference type="SUPFAM" id="SSF55874">
    <property type="entry name" value="ATPase domain of HSP90 chaperone/DNA topoisomerase II/histidine kinase"/>
    <property type="match status" value="1"/>
</dbReference>
<keyword evidence="3" id="KW-0597">Phosphoprotein</keyword>
<evidence type="ECO:0000256" key="10">
    <source>
        <dbReference type="SAM" id="Phobius"/>
    </source>
</evidence>
<evidence type="ECO:0000313" key="14">
    <source>
        <dbReference type="EMBL" id="RRN45375.1"/>
    </source>
</evidence>
<keyword evidence="6" id="KW-0418">Kinase</keyword>
<keyword evidence="4" id="KW-0808">Transferase</keyword>
<dbReference type="PRINTS" id="PR00344">
    <property type="entry name" value="BCTRLSENSOR"/>
</dbReference>
<dbReference type="Gene3D" id="3.30.450.20">
    <property type="entry name" value="PAS domain"/>
    <property type="match status" value="2"/>
</dbReference>
<evidence type="ECO:0000256" key="8">
    <source>
        <dbReference type="ARBA" id="ARBA00023012"/>
    </source>
</evidence>
<dbReference type="GO" id="GO:0042802">
    <property type="term" value="F:identical protein binding"/>
    <property type="evidence" value="ECO:0007669"/>
    <property type="project" value="UniProtKB-ARBA"/>
</dbReference>
<comment type="catalytic activity">
    <reaction evidence="1">
        <text>ATP + protein L-histidine = ADP + protein N-phospho-L-histidine.</text>
        <dbReference type="EC" id="2.7.13.3"/>
    </reaction>
</comment>
<feature type="domain" description="PAS" evidence="12">
    <location>
        <begin position="481"/>
        <end position="553"/>
    </location>
</feature>
<feature type="compositionally biased region" description="Polar residues" evidence="9">
    <location>
        <begin position="141"/>
        <end position="150"/>
    </location>
</feature>
<dbReference type="SUPFAM" id="SSF55785">
    <property type="entry name" value="PYP-like sensor domain (PAS domain)"/>
    <property type="match status" value="3"/>
</dbReference>
<evidence type="ECO:0000256" key="4">
    <source>
        <dbReference type="ARBA" id="ARBA00022679"/>
    </source>
</evidence>
<feature type="domain" description="PAC" evidence="13">
    <location>
        <begin position="557"/>
        <end position="609"/>
    </location>
</feature>
<proteinExistence type="predicted"/>
<feature type="domain" description="Histidine kinase" evidence="11">
    <location>
        <begin position="752"/>
        <end position="968"/>
    </location>
</feature>
<dbReference type="Pfam" id="PF02518">
    <property type="entry name" value="HATPase_c"/>
    <property type="match status" value="1"/>
</dbReference>
<dbReference type="Pfam" id="PF00989">
    <property type="entry name" value="PAS"/>
    <property type="match status" value="1"/>
</dbReference>
<evidence type="ECO:0000256" key="6">
    <source>
        <dbReference type="ARBA" id="ARBA00022777"/>
    </source>
</evidence>
<dbReference type="InterPro" id="IPR005467">
    <property type="entry name" value="His_kinase_dom"/>
</dbReference>
<dbReference type="GO" id="GO:0000155">
    <property type="term" value="F:phosphorelay sensor kinase activity"/>
    <property type="evidence" value="ECO:0007669"/>
    <property type="project" value="InterPro"/>
</dbReference>
<dbReference type="PANTHER" id="PTHR43065:SF10">
    <property type="entry name" value="PEROXIDE STRESS-ACTIVATED HISTIDINE KINASE MAK3"/>
    <property type="match status" value="1"/>
</dbReference>
<keyword evidence="8" id="KW-0902">Two-component regulatory system</keyword>
<dbReference type="SMART" id="SM00091">
    <property type="entry name" value="PAS"/>
    <property type="match status" value="2"/>
</dbReference>
<evidence type="ECO:0000313" key="15">
    <source>
        <dbReference type="Proteomes" id="UP000270261"/>
    </source>
</evidence>
<evidence type="ECO:0000256" key="2">
    <source>
        <dbReference type="ARBA" id="ARBA00012438"/>
    </source>
</evidence>
<dbReference type="InterPro" id="IPR036890">
    <property type="entry name" value="HATPase_C_sf"/>
</dbReference>
<dbReference type="InterPro" id="IPR000014">
    <property type="entry name" value="PAS"/>
</dbReference>
<dbReference type="InterPro" id="IPR035965">
    <property type="entry name" value="PAS-like_dom_sf"/>
</dbReference>
<dbReference type="InterPro" id="IPR013767">
    <property type="entry name" value="PAS_fold"/>
</dbReference>
<keyword evidence="15" id="KW-1185">Reference proteome</keyword>
<dbReference type="InterPro" id="IPR000700">
    <property type="entry name" value="PAS-assoc_C"/>
</dbReference>
<keyword evidence="7" id="KW-0067">ATP-binding</keyword>
<feature type="region of interest" description="Disordered" evidence="9">
    <location>
        <begin position="1"/>
        <end position="36"/>
    </location>
</feature>
<dbReference type="SMART" id="SM00387">
    <property type="entry name" value="HATPase_c"/>
    <property type="match status" value="1"/>
</dbReference>
<dbReference type="Proteomes" id="UP000270261">
    <property type="component" value="Unassembled WGS sequence"/>
</dbReference>
<evidence type="ECO:0000256" key="5">
    <source>
        <dbReference type="ARBA" id="ARBA00022741"/>
    </source>
</evidence>
<dbReference type="AlphaFoldDB" id="A0A3R8LRW8"/>
<dbReference type="GO" id="GO:0005524">
    <property type="term" value="F:ATP binding"/>
    <property type="evidence" value="ECO:0007669"/>
    <property type="project" value="UniProtKB-KW"/>
</dbReference>
<dbReference type="SMART" id="SM00086">
    <property type="entry name" value="PAC"/>
    <property type="match status" value="2"/>
</dbReference>
<keyword evidence="10" id="KW-0812">Transmembrane</keyword>
<evidence type="ECO:0000259" key="12">
    <source>
        <dbReference type="PROSITE" id="PS50112"/>
    </source>
</evidence>
<name>A0A3R8LRW8_9BURK</name>
<evidence type="ECO:0000256" key="7">
    <source>
        <dbReference type="ARBA" id="ARBA00022840"/>
    </source>
</evidence>
<dbReference type="InterPro" id="IPR004358">
    <property type="entry name" value="Sig_transdc_His_kin-like_C"/>
</dbReference>
<keyword evidence="10" id="KW-0472">Membrane</keyword>
<dbReference type="EC" id="2.7.13.3" evidence="2"/>
<accession>A0A3R8LRW8</accession>
<evidence type="ECO:0000256" key="9">
    <source>
        <dbReference type="SAM" id="MobiDB-lite"/>
    </source>
</evidence>
<dbReference type="PANTHER" id="PTHR43065">
    <property type="entry name" value="SENSOR HISTIDINE KINASE"/>
    <property type="match status" value="1"/>
</dbReference>
<gene>
    <name evidence="14" type="ORF">EHV23_03950</name>
</gene>
<dbReference type="GO" id="GO:0006355">
    <property type="term" value="P:regulation of DNA-templated transcription"/>
    <property type="evidence" value="ECO:0007669"/>
    <property type="project" value="InterPro"/>
</dbReference>
<dbReference type="InterPro" id="IPR036097">
    <property type="entry name" value="HisK_dim/P_sf"/>
</dbReference>
<evidence type="ECO:0000256" key="1">
    <source>
        <dbReference type="ARBA" id="ARBA00000085"/>
    </source>
</evidence>
<dbReference type="FunFam" id="3.30.565.10:FF:000042">
    <property type="entry name" value="Two-component sensor histidine kinase KdpD"/>
    <property type="match status" value="1"/>
</dbReference>
<dbReference type="PROSITE" id="PS50112">
    <property type="entry name" value="PAS"/>
    <property type="match status" value="1"/>
</dbReference>
<feature type="compositionally biased region" description="Low complexity" evidence="9">
    <location>
        <begin position="7"/>
        <end position="17"/>
    </location>
</feature>
<dbReference type="EMBL" id="RRUE01000001">
    <property type="protein sequence ID" value="RRN45375.1"/>
    <property type="molecule type" value="Genomic_DNA"/>
</dbReference>
<comment type="caution">
    <text evidence="14">The sequence shown here is derived from an EMBL/GenBank/DDBJ whole genome shotgun (WGS) entry which is preliminary data.</text>
</comment>
<feature type="compositionally biased region" description="Pro residues" evidence="9">
    <location>
        <begin position="18"/>
        <end position="33"/>
    </location>
</feature>
<feature type="region of interest" description="Disordered" evidence="9">
    <location>
        <begin position="113"/>
        <end position="151"/>
    </location>
</feature>
<dbReference type="CDD" id="cd00130">
    <property type="entry name" value="PAS"/>
    <property type="match status" value="2"/>
</dbReference>
<dbReference type="InterPro" id="IPR003661">
    <property type="entry name" value="HisK_dim/P_dom"/>
</dbReference>